<evidence type="ECO:0000313" key="4">
    <source>
        <dbReference type="Proteomes" id="UP001501410"/>
    </source>
</evidence>
<evidence type="ECO:0000259" key="2">
    <source>
        <dbReference type="PROSITE" id="PS51352"/>
    </source>
</evidence>
<dbReference type="EMBL" id="BAABEZ010000022">
    <property type="protein sequence ID" value="GAA4453685.1"/>
    <property type="molecule type" value="Genomic_DNA"/>
</dbReference>
<organism evidence="3 4">
    <name type="scientific">Rurimicrobium arvi</name>
    <dbReference type="NCBI Taxonomy" id="2049916"/>
    <lineage>
        <taxon>Bacteria</taxon>
        <taxon>Pseudomonadati</taxon>
        <taxon>Bacteroidota</taxon>
        <taxon>Chitinophagia</taxon>
        <taxon>Chitinophagales</taxon>
        <taxon>Chitinophagaceae</taxon>
        <taxon>Rurimicrobium</taxon>
    </lineage>
</organism>
<feature type="signal peptide" evidence="1">
    <location>
        <begin position="1"/>
        <end position="20"/>
    </location>
</feature>
<reference evidence="4" key="1">
    <citation type="journal article" date="2019" name="Int. J. Syst. Evol. Microbiol.">
        <title>The Global Catalogue of Microorganisms (GCM) 10K type strain sequencing project: providing services to taxonomists for standard genome sequencing and annotation.</title>
        <authorList>
            <consortium name="The Broad Institute Genomics Platform"/>
            <consortium name="The Broad Institute Genome Sequencing Center for Infectious Disease"/>
            <person name="Wu L."/>
            <person name="Ma J."/>
        </authorList>
    </citation>
    <scope>NUCLEOTIDE SEQUENCE [LARGE SCALE GENOMIC DNA]</scope>
    <source>
        <strain evidence="4">JCM 31921</strain>
    </source>
</reference>
<proteinExistence type="predicted"/>
<feature type="chain" id="PRO_5046185712" description="Thioredoxin domain-containing protein" evidence="1">
    <location>
        <begin position="21"/>
        <end position="194"/>
    </location>
</feature>
<evidence type="ECO:0000313" key="3">
    <source>
        <dbReference type="EMBL" id="GAA4453685.1"/>
    </source>
</evidence>
<comment type="caution">
    <text evidence="3">The sequence shown here is derived from an EMBL/GenBank/DDBJ whole genome shotgun (WGS) entry which is preliminary data.</text>
</comment>
<accession>A0ABP8MSQ2</accession>
<sequence>MKKLIGITLAIAAFSFSAQAQKHKQSGAKSSTGTHAAAASAGAVSDKEINWISLDEVQKKMKVAPRKVYIDVYTPWCGWCKVMDQKTFSNPNVIKYINEHYYAVKFNAEQTDSVHFMGSAYGLEGRTNQFAIQLLRGQLSYPTTVIMEENFQNPQLIPGYQDVKAIEPILKYIAENHYKTTPWDQYTKTATSTW</sequence>
<protein>
    <recommendedName>
        <fullName evidence="2">Thioredoxin domain-containing protein</fullName>
    </recommendedName>
</protein>
<keyword evidence="1" id="KW-0732">Signal</keyword>
<gene>
    <name evidence="3" type="ORF">GCM10023092_14440</name>
</gene>
<evidence type="ECO:0000256" key="1">
    <source>
        <dbReference type="SAM" id="SignalP"/>
    </source>
</evidence>
<name>A0ABP8MSQ2_9BACT</name>
<dbReference type="SUPFAM" id="SSF52833">
    <property type="entry name" value="Thioredoxin-like"/>
    <property type="match status" value="1"/>
</dbReference>
<dbReference type="InterPro" id="IPR036249">
    <property type="entry name" value="Thioredoxin-like_sf"/>
</dbReference>
<dbReference type="Proteomes" id="UP001501410">
    <property type="component" value="Unassembled WGS sequence"/>
</dbReference>
<dbReference type="Pfam" id="PF03190">
    <property type="entry name" value="Thioredox_DsbH"/>
    <property type="match status" value="1"/>
</dbReference>
<dbReference type="RefSeq" id="WP_344824646.1">
    <property type="nucleotide sequence ID" value="NZ_BAABEZ010000022.1"/>
</dbReference>
<dbReference type="InterPro" id="IPR013766">
    <property type="entry name" value="Thioredoxin_domain"/>
</dbReference>
<feature type="domain" description="Thioredoxin" evidence="2">
    <location>
        <begin position="30"/>
        <end position="175"/>
    </location>
</feature>
<dbReference type="Gene3D" id="3.40.30.10">
    <property type="entry name" value="Glutaredoxin"/>
    <property type="match status" value="1"/>
</dbReference>
<dbReference type="PROSITE" id="PS51352">
    <property type="entry name" value="THIOREDOXIN_2"/>
    <property type="match status" value="1"/>
</dbReference>
<dbReference type="InterPro" id="IPR004879">
    <property type="entry name" value="Ssp411-like_TRX"/>
</dbReference>
<keyword evidence="4" id="KW-1185">Reference proteome</keyword>